<accession>A0ABP4R6W6</accession>
<evidence type="ECO:0008006" key="3">
    <source>
        <dbReference type="Google" id="ProtNLM"/>
    </source>
</evidence>
<comment type="caution">
    <text evidence="1">The sequence shown here is derived from an EMBL/GenBank/DDBJ whole genome shotgun (WGS) entry which is preliminary data.</text>
</comment>
<evidence type="ECO:0000313" key="1">
    <source>
        <dbReference type="EMBL" id="GAA1639078.1"/>
    </source>
</evidence>
<organism evidence="1 2">
    <name type="scientific">Kribbella alba</name>
    <dbReference type="NCBI Taxonomy" id="190197"/>
    <lineage>
        <taxon>Bacteria</taxon>
        <taxon>Bacillati</taxon>
        <taxon>Actinomycetota</taxon>
        <taxon>Actinomycetes</taxon>
        <taxon>Propionibacteriales</taxon>
        <taxon>Kribbellaceae</taxon>
        <taxon>Kribbella</taxon>
    </lineage>
</organism>
<dbReference type="Proteomes" id="UP001501319">
    <property type="component" value="Unassembled WGS sequence"/>
</dbReference>
<gene>
    <name evidence="1" type="ORF">GCM10009744_30650</name>
</gene>
<proteinExistence type="predicted"/>
<name>A0ABP4R6W6_9ACTN</name>
<keyword evidence="2" id="KW-1185">Reference proteome</keyword>
<protein>
    <recommendedName>
        <fullName evidence="3">DUF4145 domain-containing protein</fullName>
    </recommendedName>
</protein>
<evidence type="ECO:0000313" key="2">
    <source>
        <dbReference type="Proteomes" id="UP001501319"/>
    </source>
</evidence>
<reference evidence="2" key="1">
    <citation type="journal article" date="2019" name="Int. J. Syst. Evol. Microbiol.">
        <title>The Global Catalogue of Microorganisms (GCM) 10K type strain sequencing project: providing services to taxonomists for standard genome sequencing and annotation.</title>
        <authorList>
            <consortium name="The Broad Institute Genomics Platform"/>
            <consortium name="The Broad Institute Genome Sequencing Center for Infectious Disease"/>
            <person name="Wu L."/>
            <person name="Ma J."/>
        </authorList>
    </citation>
    <scope>NUCLEOTIDE SEQUENCE [LARGE SCALE GENOMIC DNA]</scope>
    <source>
        <strain evidence="2">JCM 14306</strain>
    </source>
</reference>
<dbReference type="EMBL" id="BAAANE010000005">
    <property type="protein sequence ID" value="GAA1639078.1"/>
    <property type="molecule type" value="Genomic_DNA"/>
</dbReference>
<sequence length="268" mass="29975">MRLSDLLSRAPEPTATRVEGFLDDRALKWGKHKKIKVGKVFHNFHCKTCNDQRTFESGDELYCLGLGDHAVSIDATLRCTACQSSVETWFLVASNDNIAGFAPEVRIERYTENLRDRAEHIGETAGQFADLVRRAHVAYDAELGAGSMVYLRWILESITYEVAEIAGIPTKGKKGGRVPFKDLLERVNEQRRIIPQRFSSNGYKLFGELSDVIHGNSTEEEALKKFKPCLQLVLGVVEEVNRDNVFAKAIDELGWGVDDIDEIAGEAS</sequence>